<dbReference type="InterPro" id="IPR002401">
    <property type="entry name" value="Cyt_P450_E_grp-I"/>
</dbReference>
<dbReference type="PANTHER" id="PTHR24305:SF166">
    <property type="entry name" value="CYTOCHROME P450 12A4, MITOCHONDRIAL-RELATED"/>
    <property type="match status" value="1"/>
</dbReference>
<proteinExistence type="inferred from homology"/>
<evidence type="ECO:0000256" key="2">
    <source>
        <dbReference type="ARBA" id="ARBA00004370"/>
    </source>
</evidence>
<feature type="binding site" description="axial binding residue" evidence="13">
    <location>
        <position position="456"/>
    </location>
    <ligand>
        <name>heme</name>
        <dbReference type="ChEBI" id="CHEBI:30413"/>
    </ligand>
    <ligandPart>
        <name>Fe</name>
        <dbReference type="ChEBI" id="CHEBI:18248"/>
    </ligandPart>
</feature>
<evidence type="ECO:0000256" key="13">
    <source>
        <dbReference type="PIRSR" id="PIRSR602401-1"/>
    </source>
</evidence>
<keyword evidence="7 13" id="KW-0479">Metal-binding</keyword>
<protein>
    <submittedName>
        <fullName evidence="14">Cytochrome P450</fullName>
    </submittedName>
</protein>
<evidence type="ECO:0000256" key="8">
    <source>
        <dbReference type="ARBA" id="ARBA00022989"/>
    </source>
</evidence>
<evidence type="ECO:0000313" key="14">
    <source>
        <dbReference type="EMBL" id="TRM69322.1"/>
    </source>
</evidence>
<evidence type="ECO:0000313" key="15">
    <source>
        <dbReference type="Proteomes" id="UP000320762"/>
    </source>
</evidence>
<dbReference type="OrthoDB" id="1470350at2759"/>
<keyword evidence="15" id="KW-1185">Reference proteome</keyword>
<gene>
    <name evidence="14" type="ORF">BD626DRAFT_563088</name>
</gene>
<evidence type="ECO:0000256" key="3">
    <source>
        <dbReference type="ARBA" id="ARBA00004721"/>
    </source>
</evidence>
<comment type="caution">
    <text evidence="14">The sequence shown here is derived from an EMBL/GenBank/DDBJ whole genome shotgun (WGS) entry which is preliminary data.</text>
</comment>
<dbReference type="SUPFAM" id="SSF48264">
    <property type="entry name" value="Cytochrome P450"/>
    <property type="match status" value="1"/>
</dbReference>
<keyword evidence="5 13" id="KW-0349">Heme</keyword>
<comment type="cofactor">
    <cofactor evidence="1 13">
        <name>heme</name>
        <dbReference type="ChEBI" id="CHEBI:30413"/>
    </cofactor>
</comment>
<evidence type="ECO:0000256" key="12">
    <source>
        <dbReference type="ARBA" id="ARBA00023136"/>
    </source>
</evidence>
<dbReference type="GO" id="GO:0016020">
    <property type="term" value="C:membrane"/>
    <property type="evidence" value="ECO:0007669"/>
    <property type="project" value="UniProtKB-SubCell"/>
</dbReference>
<evidence type="ECO:0000256" key="4">
    <source>
        <dbReference type="ARBA" id="ARBA00010617"/>
    </source>
</evidence>
<reference evidence="14 15" key="1">
    <citation type="journal article" date="2019" name="New Phytol.">
        <title>Comparative genomics reveals unique wood-decay strategies and fruiting body development in the Schizophyllaceae.</title>
        <authorList>
            <person name="Almasi E."/>
            <person name="Sahu N."/>
            <person name="Krizsan K."/>
            <person name="Balint B."/>
            <person name="Kovacs G.M."/>
            <person name="Kiss B."/>
            <person name="Cseklye J."/>
            <person name="Drula E."/>
            <person name="Henrissat B."/>
            <person name="Nagy I."/>
            <person name="Chovatia M."/>
            <person name="Adam C."/>
            <person name="LaButti K."/>
            <person name="Lipzen A."/>
            <person name="Riley R."/>
            <person name="Grigoriev I.V."/>
            <person name="Nagy L.G."/>
        </authorList>
    </citation>
    <scope>NUCLEOTIDE SEQUENCE [LARGE SCALE GENOMIC DNA]</scope>
    <source>
        <strain evidence="14 15">NL-1724</strain>
    </source>
</reference>
<dbReference type="InterPro" id="IPR001128">
    <property type="entry name" value="Cyt_P450"/>
</dbReference>
<evidence type="ECO:0000256" key="7">
    <source>
        <dbReference type="ARBA" id="ARBA00022723"/>
    </source>
</evidence>
<comment type="subcellular location">
    <subcellularLocation>
        <location evidence="2">Membrane</location>
    </subcellularLocation>
</comment>
<dbReference type="Gene3D" id="1.10.630.10">
    <property type="entry name" value="Cytochrome P450"/>
    <property type="match status" value="1"/>
</dbReference>
<keyword evidence="12" id="KW-0472">Membrane</keyword>
<evidence type="ECO:0000256" key="9">
    <source>
        <dbReference type="ARBA" id="ARBA00023002"/>
    </source>
</evidence>
<dbReference type="EMBL" id="VDMD01000001">
    <property type="protein sequence ID" value="TRM69322.1"/>
    <property type="molecule type" value="Genomic_DNA"/>
</dbReference>
<dbReference type="GO" id="GO:0005506">
    <property type="term" value="F:iron ion binding"/>
    <property type="evidence" value="ECO:0007669"/>
    <property type="project" value="InterPro"/>
</dbReference>
<keyword evidence="10 13" id="KW-0408">Iron</keyword>
<dbReference type="GO" id="GO:0004497">
    <property type="term" value="F:monooxygenase activity"/>
    <property type="evidence" value="ECO:0007669"/>
    <property type="project" value="UniProtKB-KW"/>
</dbReference>
<comment type="pathway">
    <text evidence="3">Secondary metabolite biosynthesis; terpenoid biosynthesis.</text>
</comment>
<dbReference type="AlphaFoldDB" id="A0A550CWZ5"/>
<dbReference type="PANTHER" id="PTHR24305">
    <property type="entry name" value="CYTOCHROME P450"/>
    <property type="match status" value="1"/>
</dbReference>
<dbReference type="Proteomes" id="UP000320762">
    <property type="component" value="Unassembled WGS sequence"/>
</dbReference>
<dbReference type="InterPro" id="IPR036396">
    <property type="entry name" value="Cyt_P450_sf"/>
</dbReference>
<dbReference type="Pfam" id="PF00067">
    <property type="entry name" value="p450"/>
    <property type="match status" value="1"/>
</dbReference>
<evidence type="ECO:0000256" key="11">
    <source>
        <dbReference type="ARBA" id="ARBA00023033"/>
    </source>
</evidence>
<dbReference type="InterPro" id="IPR050121">
    <property type="entry name" value="Cytochrome_P450_monoxygenase"/>
</dbReference>
<evidence type="ECO:0000256" key="1">
    <source>
        <dbReference type="ARBA" id="ARBA00001971"/>
    </source>
</evidence>
<dbReference type="GO" id="GO:0020037">
    <property type="term" value="F:heme binding"/>
    <property type="evidence" value="ECO:0007669"/>
    <property type="project" value="InterPro"/>
</dbReference>
<name>A0A550CWZ5_9AGAR</name>
<dbReference type="GO" id="GO:0016705">
    <property type="term" value="F:oxidoreductase activity, acting on paired donors, with incorporation or reduction of molecular oxygen"/>
    <property type="evidence" value="ECO:0007669"/>
    <property type="project" value="InterPro"/>
</dbReference>
<evidence type="ECO:0000256" key="10">
    <source>
        <dbReference type="ARBA" id="ARBA00023004"/>
    </source>
</evidence>
<accession>A0A550CWZ5</accession>
<sequence length="521" mass="58974">MSEHSLKPVTLLITTFAATYVLQRVANGWKAAKSVRDWPGPRSLLSDGSILGNALPPILYVAPGMNSHFINKFDLFQQYDCDVIARVSYWPKAGATIHIANAETLKLASWARQRFPKDIEVYAALQIFGNNIVASEYDEWKFHRRIAAPAFSDRNNNLVWAKTVDTVNGLMSDVWKNEKEVHVDNLLDLALSSALFVIGGAAFGRTISWLDEETVAPGHKMSFKDAMVCVSTDVTIYMISPNWMPGFTEKIRRVRMAFDELEIYMTEMVEERRIGKMERFDLLTRLLEENDHDEDAMSMRGILSNIFMFMVAGHETLAHTLCFAFALLALYPDEQDKLYGHIKSVLPKDGTLPTFDDMSKYTQTMAVFNETLRMFPPVTTIPKVSAEDQVVGGTRLSDGSKVTVPCPVGTMVGFSIAGLHYNPRYWQSPHEFRPNRFLGDWPRDAFLPFAAGPRACLGRKFAETEGIAIITLLVAKYRVEIKEEPEFSCESFDQRRERVLRTTGGLTLTPVRVPLTFRRRD</sequence>
<evidence type="ECO:0000256" key="5">
    <source>
        <dbReference type="ARBA" id="ARBA00022617"/>
    </source>
</evidence>
<comment type="similarity">
    <text evidence="4">Belongs to the cytochrome P450 family.</text>
</comment>
<evidence type="ECO:0000256" key="6">
    <source>
        <dbReference type="ARBA" id="ARBA00022692"/>
    </source>
</evidence>
<dbReference type="PRINTS" id="PR00463">
    <property type="entry name" value="EP450I"/>
</dbReference>
<dbReference type="PRINTS" id="PR00385">
    <property type="entry name" value="P450"/>
</dbReference>
<keyword evidence="8" id="KW-1133">Transmembrane helix</keyword>
<keyword evidence="6" id="KW-0812">Transmembrane</keyword>
<dbReference type="STRING" id="97359.A0A550CWZ5"/>
<keyword evidence="9" id="KW-0560">Oxidoreductase</keyword>
<organism evidence="14 15">
    <name type="scientific">Schizophyllum amplum</name>
    <dbReference type="NCBI Taxonomy" id="97359"/>
    <lineage>
        <taxon>Eukaryota</taxon>
        <taxon>Fungi</taxon>
        <taxon>Dikarya</taxon>
        <taxon>Basidiomycota</taxon>
        <taxon>Agaricomycotina</taxon>
        <taxon>Agaricomycetes</taxon>
        <taxon>Agaricomycetidae</taxon>
        <taxon>Agaricales</taxon>
        <taxon>Schizophyllaceae</taxon>
        <taxon>Schizophyllum</taxon>
    </lineage>
</organism>
<keyword evidence="11" id="KW-0503">Monooxygenase</keyword>